<protein>
    <submittedName>
        <fullName evidence="1">Uncharacterized protein</fullName>
    </submittedName>
</protein>
<dbReference type="OrthoDB" id="10380831at2759"/>
<reference evidence="1 2" key="1">
    <citation type="journal article" date="2018" name="Sci. Rep.">
        <title>Comparative analysis of the Pocillopora damicornis genome highlights role of immune system in coral evolution.</title>
        <authorList>
            <person name="Cunning R."/>
            <person name="Bay R.A."/>
            <person name="Gillette P."/>
            <person name="Baker A.C."/>
            <person name="Traylor-Knowles N."/>
        </authorList>
    </citation>
    <scope>NUCLEOTIDE SEQUENCE [LARGE SCALE GENOMIC DNA]</scope>
    <source>
        <strain evidence="1">RSMAS</strain>
        <tissue evidence="1">Whole animal</tissue>
    </source>
</reference>
<evidence type="ECO:0000313" key="1">
    <source>
        <dbReference type="EMBL" id="RMX56176.1"/>
    </source>
</evidence>
<dbReference type="AlphaFoldDB" id="A0A3M6UR76"/>
<organism evidence="1 2">
    <name type="scientific">Pocillopora damicornis</name>
    <name type="common">Cauliflower coral</name>
    <name type="synonym">Millepora damicornis</name>
    <dbReference type="NCBI Taxonomy" id="46731"/>
    <lineage>
        <taxon>Eukaryota</taxon>
        <taxon>Metazoa</taxon>
        <taxon>Cnidaria</taxon>
        <taxon>Anthozoa</taxon>
        <taxon>Hexacorallia</taxon>
        <taxon>Scleractinia</taxon>
        <taxon>Astrocoeniina</taxon>
        <taxon>Pocilloporidae</taxon>
        <taxon>Pocillopora</taxon>
    </lineage>
</organism>
<keyword evidence="2" id="KW-1185">Reference proteome</keyword>
<dbReference type="EMBL" id="RCHS01000896">
    <property type="protein sequence ID" value="RMX56176.1"/>
    <property type="molecule type" value="Genomic_DNA"/>
</dbReference>
<sequence length="194" mass="22783">MPLNLQAGARIKDFENEFYKVCSYVDGCHLPVNCKLKLEETPEEDYTYYRLKPAGHFEREDSYNNGNDIVYQSNLRDEVLMSLRKIKNNVETAESPKVDMWCHLGTSFIRAPGEEDVLQQTWGIEEITEKFQKAGESFWKVSFTQRDDIPEDIFKRNGYIEITEDDEYISRYDLTYLTPCFHKLRCKTTNVCNA</sequence>
<evidence type="ECO:0000313" key="2">
    <source>
        <dbReference type="Proteomes" id="UP000275408"/>
    </source>
</evidence>
<gene>
    <name evidence="1" type="ORF">pdam_00025485</name>
</gene>
<dbReference type="Proteomes" id="UP000275408">
    <property type="component" value="Unassembled WGS sequence"/>
</dbReference>
<proteinExistence type="predicted"/>
<accession>A0A3M6UR76</accession>
<name>A0A3M6UR76_POCDA</name>
<comment type="caution">
    <text evidence="1">The sequence shown here is derived from an EMBL/GenBank/DDBJ whole genome shotgun (WGS) entry which is preliminary data.</text>
</comment>